<sequence length="244" mass="27084">MHGTIFNSFCLFLDCSRLFHFCRLNADLTQRLEYGFHSDWHTKVRVTITQPPEVPSSTPPPQPSSTDGPQCAGRGVGVRKIASAHLLSSGAAFCTSGSDQNQILAGSTTLWTGTFSVPPSTITGDWGVPESSKFFCHSSAILVIRKIEKMPAFPALNTETLFLVFEWLTGEGRPKLPLKILYLVCRSFRAIASGLLFKHAIIRVPQDAEAAVSKRILDRSLGFIAYLFENEHVHAQVRDLYIFR</sequence>
<gene>
    <name evidence="2" type="ORF">K458DRAFT_382658</name>
</gene>
<accession>A0A6G1JLH2</accession>
<keyword evidence="3" id="KW-1185">Reference proteome</keyword>
<dbReference type="Proteomes" id="UP000799291">
    <property type="component" value="Unassembled WGS sequence"/>
</dbReference>
<evidence type="ECO:0000256" key="1">
    <source>
        <dbReference type="SAM" id="MobiDB-lite"/>
    </source>
</evidence>
<dbReference type="AlphaFoldDB" id="A0A6G1JLH2"/>
<protein>
    <submittedName>
        <fullName evidence="2">Uncharacterized protein</fullName>
    </submittedName>
</protein>
<dbReference type="EMBL" id="MU005570">
    <property type="protein sequence ID" value="KAF2691080.1"/>
    <property type="molecule type" value="Genomic_DNA"/>
</dbReference>
<feature type="region of interest" description="Disordered" evidence="1">
    <location>
        <begin position="50"/>
        <end position="71"/>
    </location>
</feature>
<proteinExistence type="predicted"/>
<evidence type="ECO:0000313" key="2">
    <source>
        <dbReference type="EMBL" id="KAF2691080.1"/>
    </source>
</evidence>
<feature type="compositionally biased region" description="Pro residues" evidence="1">
    <location>
        <begin position="52"/>
        <end position="63"/>
    </location>
</feature>
<evidence type="ECO:0000313" key="3">
    <source>
        <dbReference type="Proteomes" id="UP000799291"/>
    </source>
</evidence>
<reference evidence="2" key="1">
    <citation type="journal article" date="2020" name="Stud. Mycol.">
        <title>101 Dothideomycetes genomes: a test case for predicting lifestyles and emergence of pathogens.</title>
        <authorList>
            <person name="Haridas S."/>
            <person name="Albert R."/>
            <person name="Binder M."/>
            <person name="Bloem J."/>
            <person name="Labutti K."/>
            <person name="Salamov A."/>
            <person name="Andreopoulos B."/>
            <person name="Baker S."/>
            <person name="Barry K."/>
            <person name="Bills G."/>
            <person name="Bluhm B."/>
            <person name="Cannon C."/>
            <person name="Castanera R."/>
            <person name="Culley D."/>
            <person name="Daum C."/>
            <person name="Ezra D."/>
            <person name="Gonzalez J."/>
            <person name="Henrissat B."/>
            <person name="Kuo A."/>
            <person name="Liang C."/>
            <person name="Lipzen A."/>
            <person name="Lutzoni F."/>
            <person name="Magnuson J."/>
            <person name="Mondo S."/>
            <person name="Nolan M."/>
            <person name="Ohm R."/>
            <person name="Pangilinan J."/>
            <person name="Park H.-J."/>
            <person name="Ramirez L."/>
            <person name="Alfaro M."/>
            <person name="Sun H."/>
            <person name="Tritt A."/>
            <person name="Yoshinaga Y."/>
            <person name="Zwiers L.-H."/>
            <person name="Turgeon B."/>
            <person name="Goodwin S."/>
            <person name="Spatafora J."/>
            <person name="Crous P."/>
            <person name="Grigoriev I."/>
        </authorList>
    </citation>
    <scope>NUCLEOTIDE SEQUENCE</scope>
    <source>
        <strain evidence="2">CBS 122367</strain>
    </source>
</reference>
<name>A0A6G1JLH2_9PLEO</name>
<organism evidence="2 3">
    <name type="scientific">Lentithecium fluviatile CBS 122367</name>
    <dbReference type="NCBI Taxonomy" id="1168545"/>
    <lineage>
        <taxon>Eukaryota</taxon>
        <taxon>Fungi</taxon>
        <taxon>Dikarya</taxon>
        <taxon>Ascomycota</taxon>
        <taxon>Pezizomycotina</taxon>
        <taxon>Dothideomycetes</taxon>
        <taxon>Pleosporomycetidae</taxon>
        <taxon>Pleosporales</taxon>
        <taxon>Massarineae</taxon>
        <taxon>Lentitheciaceae</taxon>
        <taxon>Lentithecium</taxon>
    </lineage>
</organism>